<dbReference type="AlphaFoldDB" id="A0A6A6HJ88"/>
<evidence type="ECO:0000259" key="2">
    <source>
        <dbReference type="PROSITE" id="PS50181"/>
    </source>
</evidence>
<dbReference type="PROSITE" id="PS50181">
    <property type="entry name" value="FBOX"/>
    <property type="match status" value="1"/>
</dbReference>
<gene>
    <name evidence="3" type="ORF">EV356DRAFT_336838</name>
</gene>
<dbReference type="EMBL" id="ML991777">
    <property type="protein sequence ID" value="KAF2238107.1"/>
    <property type="molecule type" value="Genomic_DNA"/>
</dbReference>
<keyword evidence="4" id="KW-1185">Reference proteome</keyword>
<dbReference type="OrthoDB" id="5359231at2759"/>
<protein>
    <recommendedName>
        <fullName evidence="2">F-box domain-containing protein</fullName>
    </recommendedName>
</protein>
<reference evidence="3" key="1">
    <citation type="journal article" date="2020" name="Stud. Mycol.">
        <title>101 Dothideomycetes genomes: a test case for predicting lifestyles and emergence of pathogens.</title>
        <authorList>
            <person name="Haridas S."/>
            <person name="Albert R."/>
            <person name="Binder M."/>
            <person name="Bloem J."/>
            <person name="Labutti K."/>
            <person name="Salamov A."/>
            <person name="Andreopoulos B."/>
            <person name="Baker S."/>
            <person name="Barry K."/>
            <person name="Bills G."/>
            <person name="Bluhm B."/>
            <person name="Cannon C."/>
            <person name="Castanera R."/>
            <person name="Culley D."/>
            <person name="Daum C."/>
            <person name="Ezra D."/>
            <person name="Gonzalez J."/>
            <person name="Henrissat B."/>
            <person name="Kuo A."/>
            <person name="Liang C."/>
            <person name="Lipzen A."/>
            <person name="Lutzoni F."/>
            <person name="Magnuson J."/>
            <person name="Mondo S."/>
            <person name="Nolan M."/>
            <person name="Ohm R."/>
            <person name="Pangilinan J."/>
            <person name="Park H.-J."/>
            <person name="Ramirez L."/>
            <person name="Alfaro M."/>
            <person name="Sun H."/>
            <person name="Tritt A."/>
            <person name="Yoshinaga Y."/>
            <person name="Zwiers L.-H."/>
            <person name="Turgeon B."/>
            <person name="Goodwin S."/>
            <person name="Spatafora J."/>
            <person name="Crous P."/>
            <person name="Grigoriev I."/>
        </authorList>
    </citation>
    <scope>NUCLEOTIDE SEQUENCE</scope>
    <source>
        <strain evidence="3">Tuck. ex Michener</strain>
    </source>
</reference>
<evidence type="ECO:0000313" key="3">
    <source>
        <dbReference type="EMBL" id="KAF2238107.1"/>
    </source>
</evidence>
<dbReference type="Proteomes" id="UP000800092">
    <property type="component" value="Unassembled WGS sequence"/>
</dbReference>
<proteinExistence type="predicted"/>
<feature type="region of interest" description="Disordered" evidence="1">
    <location>
        <begin position="424"/>
        <end position="468"/>
    </location>
</feature>
<name>A0A6A6HJ88_VIRVR</name>
<evidence type="ECO:0000313" key="4">
    <source>
        <dbReference type="Proteomes" id="UP000800092"/>
    </source>
</evidence>
<feature type="domain" description="F-box" evidence="2">
    <location>
        <begin position="2"/>
        <end position="48"/>
    </location>
</feature>
<evidence type="ECO:0000256" key="1">
    <source>
        <dbReference type="SAM" id="MobiDB-lite"/>
    </source>
</evidence>
<feature type="compositionally biased region" description="Low complexity" evidence="1">
    <location>
        <begin position="389"/>
        <end position="398"/>
    </location>
</feature>
<dbReference type="SUPFAM" id="SSF81383">
    <property type="entry name" value="F-box domain"/>
    <property type="match status" value="1"/>
</dbReference>
<sequence>MPIFLDRLPFDIVFRIAFFLDIEELGCLGATCRHFSLVVRGEAVCRQAVEKYAAFSLEAIDARRRHHEYCWAFHRLLQRRIAFATVQPKFFGVITRTSASEFIYVNGMLCYMQGLEIRLLNIHEASASETVVSIPQVLNRAKLDLDGTNTHVTLLNYCEEVLTFLLEDYRDTSGWLVIIFIADYKRRLITQRVDSSYRIFVINDSHHLCFGTHSELGSHGHHEWIVYRINLDSEVELDHGVGVQLENLVGGDIGSNVAFSVHNGYFYALSNQTSFELEEIDYTSFYTCMRFPLERSSQSELQVIDDIYRRQNSEGAINDSWTDLGLQVSESTNELTIVEARREYLGNTSSHQRTYYMQPVPFPTATPDASDDDDQPILPSSPSQEHHLSTPLATSSSASATTAISRYPANDVYIPLITPLDKPRYAQPRPRLPRHAHPEFGPLSLSLSTSDDTSSTPPPPPSSPGPSFLLWKTKHRAYNLASSSFLDLVEDDDEVRTADGSTAVVPCLRLRGAGRRRASPLDEEGWVRRPERDELTGELVEGSEERWVYGGVRLWPPRRVPGDAGEAERKGEGKSTVGEEVRLPWGKVVNAVADERSLVYGIADPGGGGEKIVLVSFDPGIRIGKTVEREKGDGGEREESRKVEAKGKGKAERGDTGAEDGVMWKEEAMYLRIAQ</sequence>
<dbReference type="CDD" id="cd09917">
    <property type="entry name" value="F-box_SF"/>
    <property type="match status" value="1"/>
</dbReference>
<feature type="compositionally biased region" description="Low complexity" evidence="1">
    <location>
        <begin position="441"/>
        <end position="455"/>
    </location>
</feature>
<dbReference type="InterPro" id="IPR001810">
    <property type="entry name" value="F-box_dom"/>
</dbReference>
<feature type="region of interest" description="Disordered" evidence="1">
    <location>
        <begin position="626"/>
        <end position="661"/>
    </location>
</feature>
<organism evidence="3 4">
    <name type="scientific">Viridothelium virens</name>
    <name type="common">Speckled blister lichen</name>
    <name type="synonym">Trypethelium virens</name>
    <dbReference type="NCBI Taxonomy" id="1048519"/>
    <lineage>
        <taxon>Eukaryota</taxon>
        <taxon>Fungi</taxon>
        <taxon>Dikarya</taxon>
        <taxon>Ascomycota</taxon>
        <taxon>Pezizomycotina</taxon>
        <taxon>Dothideomycetes</taxon>
        <taxon>Dothideomycetes incertae sedis</taxon>
        <taxon>Trypetheliales</taxon>
        <taxon>Trypetheliaceae</taxon>
        <taxon>Viridothelium</taxon>
    </lineage>
</organism>
<dbReference type="InterPro" id="IPR036047">
    <property type="entry name" value="F-box-like_dom_sf"/>
</dbReference>
<feature type="region of interest" description="Disordered" evidence="1">
    <location>
        <begin position="358"/>
        <end position="398"/>
    </location>
</feature>
<accession>A0A6A6HJ88</accession>